<dbReference type="EMBL" id="WLYK01000001">
    <property type="protein sequence ID" value="MTD13551.1"/>
    <property type="molecule type" value="Genomic_DNA"/>
</dbReference>
<evidence type="ECO:0008006" key="3">
    <source>
        <dbReference type="Google" id="ProtNLM"/>
    </source>
</evidence>
<organism evidence="1 2">
    <name type="scientific">Nakamurella alba</name>
    <dbReference type="NCBI Taxonomy" id="2665158"/>
    <lineage>
        <taxon>Bacteria</taxon>
        <taxon>Bacillati</taxon>
        <taxon>Actinomycetota</taxon>
        <taxon>Actinomycetes</taxon>
        <taxon>Nakamurellales</taxon>
        <taxon>Nakamurellaceae</taxon>
        <taxon>Nakamurella</taxon>
    </lineage>
</organism>
<proteinExistence type="predicted"/>
<comment type="caution">
    <text evidence="1">The sequence shown here is derived from an EMBL/GenBank/DDBJ whole genome shotgun (WGS) entry which is preliminary data.</text>
</comment>
<evidence type="ECO:0000313" key="2">
    <source>
        <dbReference type="Proteomes" id="UP000460221"/>
    </source>
</evidence>
<sequence length="309" mass="32505">MTSTGRYWGALLLLVVVLTAAVVPAVLRKESGRATVEPAIAAPARGQCLTAPLPLTSAGTFGPAVYGPCTDVRFGEIAGVLDELPSLYLGDAIGGDACPPTAARRHLGIPEGASLREPPWLTDLTRPWQPALGIRLIAVGPSQRQQIDGQRWIACVLAPDTPLTPASSVDRPYTGSFAGLYANGVPPAAAGTCYRNFDEPFPNPMDCDRPHLYESFATLDTHDLVVTQEQADADCLVIAAHDMGTEDPTRGGVLQVAAHGFAPVEAGGWRPGLSTERGSYAQCLIRGTQARMLSSSLIGLGEAPIPWTS</sequence>
<dbReference type="AlphaFoldDB" id="A0A7K1FHF2"/>
<dbReference type="RefSeq" id="WP_154767385.1">
    <property type="nucleotide sequence ID" value="NZ_WLYK01000001.1"/>
</dbReference>
<keyword evidence="2" id="KW-1185">Reference proteome</keyword>
<reference evidence="1 2" key="1">
    <citation type="submission" date="2019-11" db="EMBL/GenBank/DDBJ databases">
        <authorList>
            <person name="Jiang L.-Q."/>
        </authorList>
    </citation>
    <scope>NUCLEOTIDE SEQUENCE [LARGE SCALE GENOMIC DNA]</scope>
    <source>
        <strain evidence="1 2">YIM 132087</strain>
    </source>
</reference>
<protein>
    <recommendedName>
        <fullName evidence="3">Septum formation-related domain-containing protein</fullName>
    </recommendedName>
</protein>
<gene>
    <name evidence="1" type="ORF">GIS00_06280</name>
</gene>
<dbReference type="Proteomes" id="UP000460221">
    <property type="component" value="Unassembled WGS sequence"/>
</dbReference>
<evidence type="ECO:0000313" key="1">
    <source>
        <dbReference type="EMBL" id="MTD13551.1"/>
    </source>
</evidence>
<accession>A0A7K1FHF2</accession>
<name>A0A7K1FHF2_9ACTN</name>